<dbReference type="AlphaFoldDB" id="A0A284VJ41"/>
<evidence type="ECO:0000313" key="2">
    <source>
        <dbReference type="Proteomes" id="UP000218615"/>
    </source>
</evidence>
<proteinExistence type="predicted"/>
<organism evidence="1 2">
    <name type="scientific">Candidatus Methanoperedens nitratireducens</name>
    <dbReference type="NCBI Taxonomy" id="1392998"/>
    <lineage>
        <taxon>Archaea</taxon>
        <taxon>Methanobacteriati</taxon>
        <taxon>Methanobacteriota</taxon>
        <taxon>Stenosarchaea group</taxon>
        <taxon>Methanomicrobia</taxon>
        <taxon>Methanosarcinales</taxon>
        <taxon>ANME-2 cluster</taxon>
        <taxon>Candidatus Methanoperedentaceae</taxon>
        <taxon>Candidatus Methanoperedens</taxon>
    </lineage>
</organism>
<evidence type="ECO:0000313" key="1">
    <source>
        <dbReference type="EMBL" id="SNQ59270.1"/>
    </source>
</evidence>
<sequence>MNLLYINALGVKVKVEEEEADVIDFNKDPDFAARSTLTIKCKCGNILVTQPMVLLRHGRECEKCKRRYIGER</sequence>
<accession>A0A284VJ41</accession>
<gene>
    <name evidence="1" type="ORF">MNV_1110014</name>
</gene>
<name>A0A284VJ41_9EURY</name>
<reference evidence="2" key="1">
    <citation type="submission" date="2017-06" db="EMBL/GenBank/DDBJ databases">
        <authorList>
            <person name="Cremers G."/>
        </authorList>
    </citation>
    <scope>NUCLEOTIDE SEQUENCE [LARGE SCALE GENOMIC DNA]</scope>
</reference>
<dbReference type="Proteomes" id="UP000218615">
    <property type="component" value="Unassembled WGS sequence"/>
</dbReference>
<keyword evidence="2" id="KW-1185">Reference proteome</keyword>
<protein>
    <submittedName>
        <fullName evidence="1">Uncharacterized protein</fullName>
    </submittedName>
</protein>
<dbReference type="EMBL" id="FZMP01000015">
    <property type="protein sequence ID" value="SNQ59270.1"/>
    <property type="molecule type" value="Genomic_DNA"/>
</dbReference>